<dbReference type="EMBL" id="VLKT01000035">
    <property type="protein sequence ID" value="TWI29612.1"/>
    <property type="molecule type" value="Genomic_DNA"/>
</dbReference>
<proteinExistence type="predicted"/>
<comment type="caution">
    <text evidence="1">The sequence shown here is derived from an EMBL/GenBank/DDBJ whole genome shotgun (WGS) entry which is preliminary data.</text>
</comment>
<dbReference type="RefSeq" id="WP_145720986.1">
    <property type="nucleotide sequence ID" value="NZ_BSPF01000010.1"/>
</dbReference>
<accession>A0A562NBP5</accession>
<gene>
    <name evidence="1" type="ORF">IQ26_05034</name>
</gene>
<dbReference type="OrthoDB" id="598113at2"/>
<organism evidence="1 2">
    <name type="scientific">Mesorhizobium tianshanense</name>
    <dbReference type="NCBI Taxonomy" id="39844"/>
    <lineage>
        <taxon>Bacteria</taxon>
        <taxon>Pseudomonadati</taxon>
        <taxon>Pseudomonadota</taxon>
        <taxon>Alphaproteobacteria</taxon>
        <taxon>Hyphomicrobiales</taxon>
        <taxon>Phyllobacteriaceae</taxon>
        <taxon>Mesorhizobium</taxon>
    </lineage>
</organism>
<protein>
    <submittedName>
        <fullName evidence="1">Uncharacterized protein</fullName>
    </submittedName>
</protein>
<sequence>MPVSFKDILLAFEFVSAGSTGEHQAFLCKQSGTLYWHSEFTGDSDELPDDIEDSDKYVQIPDKRELDLGKPLVLDFARQFLPDDVGGLQQIFRKRGAYARFKDLLQRRGALDRWYDFEANAEERALRMWCDLNSIEVGD</sequence>
<evidence type="ECO:0000313" key="2">
    <source>
        <dbReference type="Proteomes" id="UP000317122"/>
    </source>
</evidence>
<reference evidence="1 2" key="1">
    <citation type="journal article" date="2015" name="Stand. Genomic Sci.">
        <title>Genomic Encyclopedia of Bacterial and Archaeal Type Strains, Phase III: the genomes of soil and plant-associated and newly described type strains.</title>
        <authorList>
            <person name="Whitman W.B."/>
            <person name="Woyke T."/>
            <person name="Klenk H.P."/>
            <person name="Zhou Y."/>
            <person name="Lilburn T.G."/>
            <person name="Beck B.J."/>
            <person name="De Vos P."/>
            <person name="Vandamme P."/>
            <person name="Eisen J.A."/>
            <person name="Garrity G."/>
            <person name="Hugenholtz P."/>
            <person name="Kyrpides N.C."/>
        </authorList>
    </citation>
    <scope>NUCLEOTIDE SEQUENCE [LARGE SCALE GENOMIC DNA]</scope>
    <source>
        <strain evidence="1 2">CGMCC 1.2546</strain>
    </source>
</reference>
<keyword evidence="2" id="KW-1185">Reference proteome</keyword>
<evidence type="ECO:0000313" key="1">
    <source>
        <dbReference type="EMBL" id="TWI29612.1"/>
    </source>
</evidence>
<dbReference type="AlphaFoldDB" id="A0A562NBP5"/>
<dbReference type="Proteomes" id="UP000317122">
    <property type="component" value="Unassembled WGS sequence"/>
</dbReference>
<name>A0A562NBP5_9HYPH</name>